<dbReference type="Pfam" id="PF01867">
    <property type="entry name" value="Cas_Cas1"/>
    <property type="match status" value="1"/>
</dbReference>
<evidence type="ECO:0000256" key="9">
    <source>
        <dbReference type="ARBA" id="ARBA00038592"/>
    </source>
</evidence>
<name>A0A1L8RH24_9ENTE</name>
<dbReference type="NCBIfam" id="TIGR00287">
    <property type="entry name" value="cas1"/>
    <property type="match status" value="1"/>
</dbReference>
<evidence type="ECO:0000256" key="3">
    <source>
        <dbReference type="ARBA" id="ARBA00022759"/>
    </source>
</evidence>
<dbReference type="InterPro" id="IPR019855">
    <property type="entry name" value="CRISPR-assoc_Cas1_NMENI"/>
</dbReference>
<keyword evidence="6" id="KW-0051">Antiviral defense</keyword>
<dbReference type="STRING" id="214095.RU97_GL001610"/>
<evidence type="ECO:0000256" key="6">
    <source>
        <dbReference type="ARBA" id="ARBA00023118"/>
    </source>
</evidence>
<evidence type="ECO:0000256" key="7">
    <source>
        <dbReference type="ARBA" id="ARBA00023125"/>
    </source>
</evidence>
<evidence type="ECO:0000256" key="8">
    <source>
        <dbReference type="ARBA" id="ARBA00023211"/>
    </source>
</evidence>
<dbReference type="InterPro" id="IPR042206">
    <property type="entry name" value="CRISPR-assoc_Cas1_C"/>
</dbReference>
<keyword evidence="5" id="KW-0460">Magnesium</keyword>
<dbReference type="NCBIfam" id="TIGR03639">
    <property type="entry name" value="cas1_NMENI"/>
    <property type="match status" value="1"/>
</dbReference>
<dbReference type="EMBL" id="JXKH01000003">
    <property type="protein sequence ID" value="OJG18992.1"/>
    <property type="molecule type" value="Genomic_DNA"/>
</dbReference>
<organism evidence="10 11">
    <name type="scientific">Enterococcus canis</name>
    <dbReference type="NCBI Taxonomy" id="214095"/>
    <lineage>
        <taxon>Bacteria</taxon>
        <taxon>Bacillati</taxon>
        <taxon>Bacillota</taxon>
        <taxon>Bacilli</taxon>
        <taxon>Lactobacillales</taxon>
        <taxon>Enterococcaceae</taxon>
        <taxon>Enterococcus</taxon>
    </lineage>
</organism>
<dbReference type="PANTHER" id="PTHR34353">
    <property type="entry name" value="CRISPR-ASSOCIATED ENDONUCLEASE CAS1 1"/>
    <property type="match status" value="1"/>
</dbReference>
<keyword evidence="8" id="KW-0464">Manganese</keyword>
<dbReference type="Proteomes" id="UP000181884">
    <property type="component" value="Unassembled WGS sequence"/>
</dbReference>
<keyword evidence="4" id="KW-0378">Hydrolase</keyword>
<dbReference type="InterPro" id="IPR002729">
    <property type="entry name" value="CRISPR-assoc_Cas1"/>
</dbReference>
<dbReference type="GO" id="GO:0046872">
    <property type="term" value="F:metal ion binding"/>
    <property type="evidence" value="ECO:0007669"/>
    <property type="project" value="UniProtKB-KW"/>
</dbReference>
<comment type="caution">
    <text evidence="10">The sequence shown here is derived from an EMBL/GenBank/DDBJ whole genome shotgun (WGS) entry which is preliminary data.</text>
</comment>
<evidence type="ECO:0000313" key="11">
    <source>
        <dbReference type="Proteomes" id="UP000181884"/>
    </source>
</evidence>
<dbReference type="InterPro" id="IPR050646">
    <property type="entry name" value="Cas1"/>
</dbReference>
<evidence type="ECO:0000256" key="2">
    <source>
        <dbReference type="ARBA" id="ARBA00022723"/>
    </source>
</evidence>
<dbReference type="GO" id="GO:0003677">
    <property type="term" value="F:DNA binding"/>
    <property type="evidence" value="ECO:0007669"/>
    <property type="project" value="UniProtKB-KW"/>
</dbReference>
<evidence type="ECO:0000256" key="5">
    <source>
        <dbReference type="ARBA" id="ARBA00022842"/>
    </source>
</evidence>
<reference evidence="10 11" key="1">
    <citation type="submission" date="2014-12" db="EMBL/GenBank/DDBJ databases">
        <title>Draft genome sequences of 29 type strains of Enterococci.</title>
        <authorList>
            <person name="Zhong Z."/>
            <person name="Sun Z."/>
            <person name="Liu W."/>
            <person name="Zhang W."/>
            <person name="Zhang H."/>
        </authorList>
    </citation>
    <scope>NUCLEOTIDE SEQUENCE [LARGE SCALE GENOMIC DNA]</scope>
    <source>
        <strain evidence="10 11">DSM 17029</strain>
    </source>
</reference>
<gene>
    <name evidence="10" type="ORF">RU97_GL001610</name>
</gene>
<protein>
    <submittedName>
        <fullName evidence="10">CRISPR-associated endonuclease cas1</fullName>
    </submittedName>
</protein>
<sequence length="261" mass="30338">MVVIEGNTSITTNILAQFTKFNIALIVCDSKFLPTGLLLNYGNYHHTAKRVLEQIRWPEELKQNIWQEIVGQKILNQIEFAKYKKVNADRLAVMTDLFSQLRPGDSSNREGHVAKVYFNSLYGMEFTREDECMTNGAMNYGYAIVRAAIARIVVGQGLMTMVGVFHKNEFNSFNLVDDLMEPFRPIMDYWIDKYILSDYEYLTYEARLKMIDFLNQPMVYRSTKSSVDQVMQKYVSSFLKAMTANQEIHFVSLKDFMEAER</sequence>
<comment type="subunit">
    <text evidence="9">Homodimer, forms a heterotetramer with a Cas2 homodimer.</text>
</comment>
<proteinExistence type="predicted"/>
<evidence type="ECO:0000256" key="1">
    <source>
        <dbReference type="ARBA" id="ARBA00022722"/>
    </source>
</evidence>
<dbReference type="Gene3D" id="1.20.120.920">
    <property type="entry name" value="CRISPR-associated endonuclease Cas1, C-terminal domain"/>
    <property type="match status" value="1"/>
</dbReference>
<keyword evidence="1" id="KW-0540">Nuclease</keyword>
<keyword evidence="3 10" id="KW-0255">Endonuclease</keyword>
<dbReference type="PANTHER" id="PTHR34353:SF2">
    <property type="entry name" value="CRISPR-ASSOCIATED ENDONUCLEASE CAS1 1"/>
    <property type="match status" value="1"/>
</dbReference>
<evidence type="ECO:0000256" key="4">
    <source>
        <dbReference type="ARBA" id="ARBA00022801"/>
    </source>
</evidence>
<dbReference type="GO" id="GO:0043571">
    <property type="term" value="P:maintenance of CRISPR repeat elements"/>
    <property type="evidence" value="ECO:0007669"/>
    <property type="project" value="InterPro"/>
</dbReference>
<keyword evidence="2" id="KW-0479">Metal-binding</keyword>
<accession>A0A1L8RH24</accession>
<dbReference type="GO" id="GO:0051607">
    <property type="term" value="P:defense response to virus"/>
    <property type="evidence" value="ECO:0007669"/>
    <property type="project" value="UniProtKB-KW"/>
</dbReference>
<keyword evidence="11" id="KW-1185">Reference proteome</keyword>
<evidence type="ECO:0000313" key="10">
    <source>
        <dbReference type="EMBL" id="OJG18992.1"/>
    </source>
</evidence>
<keyword evidence="7" id="KW-0238">DNA-binding</keyword>
<dbReference type="GO" id="GO:0004520">
    <property type="term" value="F:DNA endonuclease activity"/>
    <property type="evidence" value="ECO:0007669"/>
    <property type="project" value="InterPro"/>
</dbReference>
<dbReference type="GO" id="GO:0016787">
    <property type="term" value="F:hydrolase activity"/>
    <property type="evidence" value="ECO:0007669"/>
    <property type="project" value="UniProtKB-KW"/>
</dbReference>
<dbReference type="AlphaFoldDB" id="A0A1L8RH24"/>